<organism evidence="2 3">
    <name type="scientific">Candidatus Mycosynbacter amalyticus</name>
    <dbReference type="NCBI Taxonomy" id="2665156"/>
    <lineage>
        <taxon>Bacteria</taxon>
        <taxon>Candidatus Saccharimonadota</taxon>
        <taxon>Candidatus Saccharimonadota incertae sedis</taxon>
        <taxon>Candidatus Mycosynbacter</taxon>
    </lineage>
</organism>
<evidence type="ECO:0000313" key="3">
    <source>
        <dbReference type="Proteomes" id="UP001059824"/>
    </source>
</evidence>
<reference evidence="2" key="1">
    <citation type="journal article" date="2021" name="Nat. Microbiol.">
        <title>Cocultivation of an ultrasmall environmental parasitic bacterium with lytic ability against bacteria associated with wastewater foams.</title>
        <authorList>
            <person name="Batinovic S."/>
            <person name="Rose J.J.A."/>
            <person name="Ratcliffe J."/>
            <person name="Seviour R.J."/>
            <person name="Petrovski S."/>
        </authorList>
    </citation>
    <scope>NUCLEOTIDE SEQUENCE</scope>
    <source>
        <strain evidence="2">JR1</strain>
    </source>
</reference>
<sequence>MGFMPGCNKPDWKCRAGDTCSYCQRQLNRVAQEAETPPLRNRSSRQGQATYGRGSQSGGYGRSAYSMRSGTFDGLPSLSRKRDDGAIEIFYQEGSVDMDDESHGHAVIKDGRLIYKREPGEKSPAVDR</sequence>
<name>A0A857MR27_9BACT</name>
<evidence type="ECO:0000256" key="1">
    <source>
        <dbReference type="SAM" id="MobiDB-lite"/>
    </source>
</evidence>
<protein>
    <submittedName>
        <fullName evidence="2">Uncharacterized protein</fullName>
    </submittedName>
</protein>
<dbReference type="RefSeq" id="WP_260762896.1">
    <property type="nucleotide sequence ID" value="NZ_CP045921.1"/>
</dbReference>
<keyword evidence="3" id="KW-1185">Reference proteome</keyword>
<dbReference type="Proteomes" id="UP001059824">
    <property type="component" value="Chromosome"/>
</dbReference>
<dbReference type="AlphaFoldDB" id="A0A857MR27"/>
<feature type="region of interest" description="Disordered" evidence="1">
    <location>
        <begin position="32"/>
        <end position="66"/>
    </location>
</feature>
<evidence type="ECO:0000313" key="2">
    <source>
        <dbReference type="EMBL" id="QHN43080.1"/>
    </source>
</evidence>
<gene>
    <name evidence="2" type="ORF">GII36_04455</name>
</gene>
<dbReference type="EMBL" id="CP045921">
    <property type="protein sequence ID" value="QHN43080.1"/>
    <property type="molecule type" value="Genomic_DNA"/>
</dbReference>
<proteinExistence type="predicted"/>
<dbReference type="KEGG" id="mama:GII36_04455"/>
<accession>A0A857MR27</accession>